<dbReference type="Gene3D" id="3.30.465.10">
    <property type="match status" value="1"/>
</dbReference>
<dbReference type="PANTHER" id="PTHR43762">
    <property type="entry name" value="L-GULONOLACTONE OXIDASE"/>
    <property type="match status" value="1"/>
</dbReference>
<dbReference type="InterPro" id="IPR006094">
    <property type="entry name" value="Oxid_FAD_bind_N"/>
</dbReference>
<feature type="region of interest" description="Disordered" evidence="4">
    <location>
        <begin position="1"/>
        <end position="27"/>
    </location>
</feature>
<dbReference type="InterPro" id="IPR016169">
    <property type="entry name" value="FAD-bd_PCMH_sub2"/>
</dbReference>
<dbReference type="GO" id="GO:0071949">
    <property type="term" value="F:FAD binding"/>
    <property type="evidence" value="ECO:0007669"/>
    <property type="project" value="InterPro"/>
</dbReference>
<comment type="caution">
    <text evidence="6">The sequence shown here is derived from an EMBL/GenBank/DDBJ whole genome shotgun (WGS) entry which is preliminary data.</text>
</comment>
<dbReference type="InterPro" id="IPR006311">
    <property type="entry name" value="TAT_signal"/>
</dbReference>
<dbReference type="InterPro" id="IPR015213">
    <property type="entry name" value="Cholesterol_OX_subst-bd"/>
</dbReference>
<dbReference type="Gene3D" id="3.40.462.10">
    <property type="entry name" value="FAD-linked oxidases, C-terminal domain"/>
    <property type="match status" value="1"/>
</dbReference>
<organism evidence="6 7">
    <name type="scientific">Frankia nepalensis</name>
    <dbReference type="NCBI Taxonomy" id="1836974"/>
    <lineage>
        <taxon>Bacteria</taxon>
        <taxon>Bacillati</taxon>
        <taxon>Actinomycetota</taxon>
        <taxon>Actinomycetes</taxon>
        <taxon>Frankiales</taxon>
        <taxon>Frankiaceae</taxon>
        <taxon>Frankia</taxon>
    </lineage>
</organism>
<evidence type="ECO:0000256" key="3">
    <source>
        <dbReference type="ARBA" id="ARBA00023002"/>
    </source>
</evidence>
<keyword evidence="1" id="KW-0285">Flavoprotein</keyword>
<dbReference type="EMBL" id="JAEACQ010000345">
    <property type="protein sequence ID" value="MBL7632665.1"/>
    <property type="molecule type" value="Genomic_DNA"/>
</dbReference>
<dbReference type="Pfam" id="PF01565">
    <property type="entry name" value="FAD_binding_4"/>
    <property type="match status" value="1"/>
</dbReference>
<dbReference type="InterPro" id="IPR016167">
    <property type="entry name" value="FAD-bd_PCMH_sub1"/>
</dbReference>
<keyword evidence="3" id="KW-0560">Oxidoreductase</keyword>
<dbReference type="InterPro" id="IPR016171">
    <property type="entry name" value="Vanillyl_alc_oxidase_C-sub2"/>
</dbReference>
<dbReference type="RefSeq" id="WP_203005271.1">
    <property type="nucleotide sequence ID" value="NZ_JADWYU010000091.1"/>
</dbReference>
<dbReference type="PROSITE" id="PS51318">
    <property type="entry name" value="TAT"/>
    <property type="match status" value="1"/>
</dbReference>
<evidence type="ECO:0000256" key="4">
    <source>
        <dbReference type="SAM" id="MobiDB-lite"/>
    </source>
</evidence>
<keyword evidence="2" id="KW-0274">FAD</keyword>
<gene>
    <name evidence="6" type="ORF">I7412_37045</name>
</gene>
<dbReference type="SUPFAM" id="SSF55103">
    <property type="entry name" value="FAD-linked oxidases, C-terminal domain"/>
    <property type="match status" value="1"/>
</dbReference>
<dbReference type="InterPro" id="IPR016166">
    <property type="entry name" value="FAD-bd_PCMH"/>
</dbReference>
<accession>A0A937RPK5</accession>
<dbReference type="SUPFAM" id="SSF56176">
    <property type="entry name" value="FAD-binding/transporter-associated domain-like"/>
    <property type="match status" value="1"/>
</dbReference>
<keyword evidence="7" id="KW-1185">Reference proteome</keyword>
<dbReference type="InterPro" id="IPR036318">
    <property type="entry name" value="FAD-bd_PCMH-like_sf"/>
</dbReference>
<dbReference type="Proteomes" id="UP000604475">
    <property type="component" value="Unassembled WGS sequence"/>
</dbReference>
<dbReference type="AlphaFoldDB" id="A0A937RPK5"/>
<evidence type="ECO:0000313" key="6">
    <source>
        <dbReference type="EMBL" id="MBL7632665.1"/>
    </source>
</evidence>
<evidence type="ECO:0000256" key="1">
    <source>
        <dbReference type="ARBA" id="ARBA00022630"/>
    </source>
</evidence>
<protein>
    <submittedName>
        <fullName evidence="6">FAD-binding protein</fullName>
    </submittedName>
</protein>
<dbReference type="InterPro" id="IPR016170">
    <property type="entry name" value="Cytok_DH_C_sf"/>
</dbReference>
<dbReference type="Gene3D" id="3.30.43.10">
    <property type="entry name" value="Uridine Diphospho-n-acetylenolpyruvylglucosamine Reductase, domain 2"/>
    <property type="match status" value="1"/>
</dbReference>
<dbReference type="PROSITE" id="PS51387">
    <property type="entry name" value="FAD_PCMH"/>
    <property type="match status" value="1"/>
</dbReference>
<evidence type="ECO:0000259" key="5">
    <source>
        <dbReference type="PROSITE" id="PS51387"/>
    </source>
</evidence>
<proteinExistence type="predicted"/>
<reference evidence="6" key="1">
    <citation type="submission" date="2020-12" db="EMBL/GenBank/DDBJ databases">
        <title>Genomic characterization of non-nitrogen-fixing Frankia strains.</title>
        <authorList>
            <person name="Carlos-Shanley C."/>
            <person name="Guerra T."/>
            <person name="Hahn D."/>
        </authorList>
    </citation>
    <scope>NUCLEOTIDE SEQUENCE</scope>
    <source>
        <strain evidence="6">CN6</strain>
    </source>
</reference>
<dbReference type="GO" id="GO:0016899">
    <property type="term" value="F:oxidoreductase activity, acting on the CH-OH group of donors, oxygen as acceptor"/>
    <property type="evidence" value="ECO:0007669"/>
    <property type="project" value="InterPro"/>
</dbReference>
<dbReference type="Gene3D" id="1.10.45.10">
    <property type="entry name" value="Vanillyl-alcohol Oxidase, Chain A, domain 4"/>
    <property type="match status" value="1"/>
</dbReference>
<feature type="compositionally biased region" description="Low complexity" evidence="4">
    <location>
        <begin position="7"/>
        <end position="27"/>
    </location>
</feature>
<evidence type="ECO:0000256" key="2">
    <source>
        <dbReference type="ARBA" id="ARBA00022827"/>
    </source>
</evidence>
<name>A0A937RPK5_9ACTN</name>
<dbReference type="InterPro" id="IPR016164">
    <property type="entry name" value="FAD-linked_Oxase-like_C"/>
</dbReference>
<dbReference type="PANTHER" id="PTHR43762:SF1">
    <property type="entry name" value="D-ARABINONO-1,4-LACTONE OXIDASE"/>
    <property type="match status" value="1"/>
</dbReference>
<dbReference type="InterPro" id="IPR010031">
    <property type="entry name" value="FAD_lactone_oxidase-like"/>
</dbReference>
<dbReference type="Pfam" id="PF09129">
    <property type="entry name" value="Chol_subst-bind"/>
    <property type="match status" value="1"/>
</dbReference>
<feature type="domain" description="FAD-binding PCMH-type" evidence="5">
    <location>
        <begin position="86"/>
        <end position="276"/>
    </location>
</feature>
<sequence>MQGRPHAPAAAARPASARPASAPAAGPGGSRRAFVAGAVAATVAAVGASWTPAFRVPAAAGATAAPPGFPASIPLYRQAFQNWSGEVVVEDVWSCAPSTPAEVVTLANWAQVNGWRLRPVGARLAWSPLAFAAGSSANLLLVDTTDHLTAITVNPGSPASVTAQAGATLDAVMAALEPAGYGLNAAPAIGENTIGGVLATGARGTGIAAVGETTTPGHTFGSLSNLVVSLTAVVWNGAQGRYVLRTFTRGEPEIQALLVHLGRAFVVEATLRVGANRRLRCQSWFNVSAATLFAPPSTAGPQSFASYVAASGRVVCIWFPFTANPWLRVWTVSPTRPWTARQVNGPYNYPFNDIVSPEISSLLSAITLGDVSKTPSMMQTQIGLVGTGLVSTASWDLWGWSKNMLSYVRSSTLRITTTCYAVHIRRADIQRAVAEFHAFYAAKLEEYRGRGEYPMNGPVEVRVTGLDNPADCQVAGAVPASLSPLRPRPDHPEWDAVVWFDVVSLPGTPKQNQFYRELEAWIRSNFSGGYAAVRPEWSKRFAHTDAGPWTDASALASTIPDSYRAGVPAGTGWDAARATLNAFDPHRVFSNAFLDAMLP</sequence>
<evidence type="ECO:0000313" key="7">
    <source>
        <dbReference type="Proteomes" id="UP000604475"/>
    </source>
</evidence>